<dbReference type="VEuPathDB" id="VectorBase:BGLB034391"/>
<organism evidence="1 2">
    <name type="scientific">Biomphalaria glabrata</name>
    <name type="common">Bloodfluke planorb</name>
    <name type="synonym">Freshwater snail</name>
    <dbReference type="NCBI Taxonomy" id="6526"/>
    <lineage>
        <taxon>Eukaryota</taxon>
        <taxon>Metazoa</taxon>
        <taxon>Spiralia</taxon>
        <taxon>Lophotrochozoa</taxon>
        <taxon>Mollusca</taxon>
        <taxon>Gastropoda</taxon>
        <taxon>Heterobranchia</taxon>
        <taxon>Euthyneura</taxon>
        <taxon>Panpulmonata</taxon>
        <taxon>Hygrophila</taxon>
        <taxon>Lymnaeoidea</taxon>
        <taxon>Planorbidae</taxon>
        <taxon>Biomphalaria</taxon>
    </lineage>
</organism>
<dbReference type="PANTHER" id="PTHR28494:SF1">
    <property type="entry name" value="RAB7A-INTERACTING MON1-CCZ1 COMPLEX SUBUNIT 1"/>
    <property type="match status" value="1"/>
</dbReference>
<dbReference type="RefSeq" id="XP_013081245.2">
    <property type="nucleotide sequence ID" value="XM_013225791.2"/>
</dbReference>
<sequence>MASVNRSLDLNQDLDVNLNLSEFCKNIMKDVAQRTDNKSMQEVENIYEQRCLKILKNIDKTNIHNLPEPQKCQYLQTIAQFVLELTYIDECKLVEEEFPPEDPTTFSRVMFIIDTLSRVDNLAQLLLPNKSILESLGPDILECLHWRKGALFYMYCHTLNAKQEPSGFPDHYQKCLENGVEHLKSLLCTRNKPQWLRMVDGQVCDREYEEDDHTFLLTEGLYSDIHLLALMYCGELCYWLIQHSIRPEHSPVTEVVSSDTSSFPTSQDKPELNVDSRTINWDVYRQTGQACLKVYIKSATGPLSPGGWSTNRAEEIINYLNCH</sequence>
<evidence type="ECO:0000313" key="2">
    <source>
        <dbReference type="Proteomes" id="UP000076420"/>
    </source>
</evidence>
<dbReference type="PANTHER" id="PTHR28494">
    <property type="entry name" value="UPF0600 PROTEIN C5ORF51"/>
    <property type="match status" value="1"/>
</dbReference>
<dbReference type="GO" id="GO:0000423">
    <property type="term" value="P:mitophagy"/>
    <property type="evidence" value="ECO:0007669"/>
    <property type="project" value="InterPro"/>
</dbReference>
<dbReference type="Pfam" id="PF17716">
    <property type="entry name" value="RIMC1"/>
    <property type="match status" value="1"/>
</dbReference>
<dbReference type="KEGG" id="bgt:106066711"/>
<dbReference type="EnsemblMetazoa" id="BGLB034391-RA">
    <property type="protein sequence ID" value="BGLB034391-PA"/>
    <property type="gene ID" value="BGLB034391"/>
</dbReference>
<evidence type="ECO:0000313" key="1">
    <source>
        <dbReference type="EnsemblMetazoa" id="BGLB034391-PA"/>
    </source>
</evidence>
<protein>
    <submittedName>
        <fullName evidence="1">Uncharacterized protein</fullName>
    </submittedName>
</protein>
<gene>
    <name evidence="1" type="primary">106066711</name>
</gene>
<dbReference type="OrthoDB" id="6135810at2759"/>
<reference evidence="1" key="1">
    <citation type="submission" date="2020-05" db="UniProtKB">
        <authorList>
            <consortium name="EnsemblMetazoa"/>
        </authorList>
    </citation>
    <scope>IDENTIFICATION</scope>
    <source>
        <strain evidence="1">BB02</strain>
    </source>
</reference>
<proteinExistence type="predicted"/>
<accession>A0A2C9LS65</accession>
<dbReference type="VEuPathDB" id="VectorBase:BGLAX_040995"/>
<dbReference type="InterPro" id="IPR037657">
    <property type="entry name" value="RIMC1"/>
</dbReference>
<dbReference type="Proteomes" id="UP000076420">
    <property type="component" value="Unassembled WGS sequence"/>
</dbReference>
<dbReference type="AlphaFoldDB" id="A0A2C9LS65"/>
<name>A0A2C9LS65_BIOGL</name>
<dbReference type="STRING" id="6526.A0A2C9LS65"/>